<evidence type="ECO:0000313" key="8">
    <source>
        <dbReference type="Proteomes" id="UP000218231"/>
    </source>
</evidence>
<evidence type="ECO:0000256" key="4">
    <source>
        <dbReference type="ARBA" id="ARBA00023136"/>
    </source>
</evidence>
<dbReference type="STRING" id="2018661.A0A2A2LFX4"/>
<evidence type="ECO:0000256" key="3">
    <source>
        <dbReference type="ARBA" id="ARBA00022989"/>
    </source>
</evidence>
<feature type="transmembrane region" description="Helical" evidence="5">
    <location>
        <begin position="204"/>
        <end position="225"/>
    </location>
</feature>
<comment type="caution">
    <text evidence="7">The sequence shown here is derived from an EMBL/GenBank/DDBJ whole genome shotgun (WGS) entry which is preliminary data.</text>
</comment>
<evidence type="ECO:0000256" key="5">
    <source>
        <dbReference type="SAM" id="Phobius"/>
    </source>
</evidence>
<dbReference type="Gene3D" id="1.20.1070.10">
    <property type="entry name" value="Rhodopsin 7-helix transmembrane proteins"/>
    <property type="match status" value="1"/>
</dbReference>
<protein>
    <recommendedName>
        <fullName evidence="6">G-protein coupled receptors family 1 profile domain-containing protein</fullName>
    </recommendedName>
</protein>
<dbReference type="Proteomes" id="UP000218231">
    <property type="component" value="Unassembled WGS sequence"/>
</dbReference>
<keyword evidence="3 5" id="KW-1133">Transmembrane helix</keyword>
<keyword evidence="8" id="KW-1185">Reference proteome</keyword>
<dbReference type="AlphaFoldDB" id="A0A2A2LFX4"/>
<dbReference type="InterPro" id="IPR017452">
    <property type="entry name" value="GPCR_Rhodpsn_7TM"/>
</dbReference>
<feature type="transmembrane region" description="Helical" evidence="5">
    <location>
        <begin position="165"/>
        <end position="192"/>
    </location>
</feature>
<evidence type="ECO:0000256" key="2">
    <source>
        <dbReference type="ARBA" id="ARBA00022692"/>
    </source>
</evidence>
<feature type="transmembrane region" description="Helical" evidence="5">
    <location>
        <begin position="108"/>
        <end position="125"/>
    </location>
</feature>
<accession>A0A2A2LFX4</accession>
<dbReference type="SUPFAM" id="SSF81321">
    <property type="entry name" value="Family A G protein-coupled receptor-like"/>
    <property type="match status" value="1"/>
</dbReference>
<name>A0A2A2LFX4_9BILA</name>
<evidence type="ECO:0000256" key="1">
    <source>
        <dbReference type="ARBA" id="ARBA00004370"/>
    </source>
</evidence>
<dbReference type="GO" id="GO:0016020">
    <property type="term" value="C:membrane"/>
    <property type="evidence" value="ECO:0007669"/>
    <property type="project" value="UniProtKB-SubCell"/>
</dbReference>
<gene>
    <name evidence="7" type="ORF">WR25_10263</name>
</gene>
<keyword evidence="2 5" id="KW-0812">Transmembrane</keyword>
<dbReference type="PANTHER" id="PTHR47632">
    <property type="entry name" value="FMRFAMIDE PEPTIDE RECEPTOR FAMILY-RELATED"/>
    <property type="match status" value="1"/>
</dbReference>
<evidence type="ECO:0000259" key="6">
    <source>
        <dbReference type="PROSITE" id="PS50262"/>
    </source>
</evidence>
<feature type="transmembrane region" description="Helical" evidence="5">
    <location>
        <begin position="72"/>
        <end position="96"/>
    </location>
</feature>
<organism evidence="7 8">
    <name type="scientific">Diploscapter pachys</name>
    <dbReference type="NCBI Taxonomy" id="2018661"/>
    <lineage>
        <taxon>Eukaryota</taxon>
        <taxon>Metazoa</taxon>
        <taxon>Ecdysozoa</taxon>
        <taxon>Nematoda</taxon>
        <taxon>Chromadorea</taxon>
        <taxon>Rhabditida</taxon>
        <taxon>Rhabditina</taxon>
        <taxon>Rhabditomorpha</taxon>
        <taxon>Rhabditoidea</taxon>
        <taxon>Rhabditidae</taxon>
        <taxon>Diploscapter</taxon>
    </lineage>
</organism>
<comment type="subcellular location">
    <subcellularLocation>
        <location evidence="1">Membrane</location>
    </subcellularLocation>
</comment>
<dbReference type="EMBL" id="LIAE01006808">
    <property type="protein sequence ID" value="PAV84998.1"/>
    <property type="molecule type" value="Genomic_DNA"/>
</dbReference>
<dbReference type="PROSITE" id="PS50262">
    <property type="entry name" value="G_PROTEIN_RECEP_F1_2"/>
    <property type="match status" value="1"/>
</dbReference>
<feature type="transmembrane region" description="Helical" evidence="5">
    <location>
        <begin position="33"/>
        <end position="60"/>
    </location>
</feature>
<feature type="domain" description="G-protein coupled receptors family 1 profile" evidence="6">
    <location>
        <begin position="1"/>
        <end position="231"/>
    </location>
</feature>
<evidence type="ECO:0000313" key="7">
    <source>
        <dbReference type="EMBL" id="PAV84998.1"/>
    </source>
</evidence>
<dbReference type="PANTHER" id="PTHR47632:SF1">
    <property type="entry name" value="G-PROTEIN COUPLED RECEPTORS FAMILY 1 PROFILE DOMAIN-CONTAINING PROTEIN"/>
    <property type="match status" value="1"/>
</dbReference>
<sequence>MGDLSQEWPVYCNVCQDVTVPSYMTYNLYVSGFVMAIVAAIGLISNILVIVVYLIIWWVYVNCAPLMFPLSTIFQASSVYFCVAAAMDCFIIVVLPQSIHHALCTPKRAKYACMAIMAFCVVYNLPHFLEIQKVKCIDKYGELNGQICPTDIRTNEAYFTVYYTYMYTTFLAIGPLALLIFLNACIVITILTKGSPGDDFDTTSLILVVFLFIFCNFMALLVNFVEVFFNDPMLFPSKNLTEKPPKCVWSSTELGTDSLIPVD</sequence>
<reference evidence="7 8" key="1">
    <citation type="journal article" date="2017" name="Curr. Biol.">
        <title>Genome architecture and evolution of a unichromosomal asexual nematode.</title>
        <authorList>
            <person name="Fradin H."/>
            <person name="Zegar C."/>
            <person name="Gutwein M."/>
            <person name="Lucas J."/>
            <person name="Kovtun M."/>
            <person name="Corcoran D."/>
            <person name="Baugh L.R."/>
            <person name="Kiontke K."/>
            <person name="Gunsalus K."/>
            <person name="Fitch D.H."/>
            <person name="Piano F."/>
        </authorList>
    </citation>
    <scope>NUCLEOTIDE SEQUENCE [LARGE SCALE GENOMIC DNA]</scope>
    <source>
        <strain evidence="7">PF1309</strain>
    </source>
</reference>
<proteinExistence type="predicted"/>
<dbReference type="InterPro" id="IPR053326">
    <property type="entry name" value="GPCR1-like"/>
</dbReference>
<keyword evidence="4 5" id="KW-0472">Membrane</keyword>
<dbReference type="OrthoDB" id="10011262at2759"/>